<dbReference type="GO" id="GO:0016020">
    <property type="term" value="C:membrane"/>
    <property type="evidence" value="ECO:0007669"/>
    <property type="project" value="TreeGrafter"/>
</dbReference>
<gene>
    <name evidence="4" type="ORF">BOLC7T44106H</name>
</gene>
<dbReference type="PANTHER" id="PTHR22753">
    <property type="entry name" value="TRANSMEMBRANE PROTEIN 68"/>
    <property type="match status" value="1"/>
</dbReference>
<protein>
    <recommendedName>
        <fullName evidence="5">Serine aminopeptidase S33 domain-containing protein</fullName>
    </recommendedName>
</protein>
<comment type="similarity">
    <text evidence="1">Belongs to the diacylglycerol acyltransferase family.</text>
</comment>
<proteinExistence type="inferred from homology"/>
<organism evidence="4">
    <name type="scientific">Brassica oleracea</name>
    <name type="common">Wild cabbage</name>
    <dbReference type="NCBI Taxonomy" id="3712"/>
    <lineage>
        <taxon>Eukaryota</taxon>
        <taxon>Viridiplantae</taxon>
        <taxon>Streptophyta</taxon>
        <taxon>Embryophyta</taxon>
        <taxon>Tracheophyta</taxon>
        <taxon>Spermatophyta</taxon>
        <taxon>Magnoliopsida</taxon>
        <taxon>eudicotyledons</taxon>
        <taxon>Gunneridae</taxon>
        <taxon>Pentapetalae</taxon>
        <taxon>rosids</taxon>
        <taxon>malvids</taxon>
        <taxon>Brassicales</taxon>
        <taxon>Brassicaceae</taxon>
        <taxon>Brassiceae</taxon>
        <taxon>Brassica</taxon>
    </lineage>
</organism>
<dbReference type="InterPro" id="IPR029058">
    <property type="entry name" value="AB_hydrolase_fold"/>
</dbReference>
<evidence type="ECO:0000256" key="2">
    <source>
        <dbReference type="ARBA" id="ARBA00022679"/>
    </source>
</evidence>
<name>A0A3P6ELY8_BRAOL</name>
<evidence type="ECO:0000313" key="4">
    <source>
        <dbReference type="EMBL" id="VDD38546.1"/>
    </source>
</evidence>
<dbReference type="InterPro" id="IPR007130">
    <property type="entry name" value="DAGAT"/>
</dbReference>
<evidence type="ECO:0000256" key="3">
    <source>
        <dbReference type="ARBA" id="ARBA00023315"/>
    </source>
</evidence>
<accession>A0A3P6ELY8</accession>
<dbReference type="Pfam" id="PF03982">
    <property type="entry name" value="DAGAT"/>
    <property type="match status" value="3"/>
</dbReference>
<dbReference type="PANTHER" id="PTHR22753:SF43">
    <property type="entry name" value="ESTERASE_LIPASE_THIOESTERASE FAMILY PROTEIN-RELATED"/>
    <property type="match status" value="1"/>
</dbReference>
<dbReference type="EMBL" id="LR031876">
    <property type="protein sequence ID" value="VDD38546.1"/>
    <property type="molecule type" value="Genomic_DNA"/>
</dbReference>
<keyword evidence="3" id="KW-0012">Acyltransferase</keyword>
<dbReference type="Gene3D" id="3.40.50.1820">
    <property type="entry name" value="alpha/beta hydrolase"/>
    <property type="match status" value="3"/>
</dbReference>
<evidence type="ECO:0008006" key="5">
    <source>
        <dbReference type="Google" id="ProtNLM"/>
    </source>
</evidence>
<keyword evidence="2" id="KW-0808">Transferase</keyword>
<dbReference type="GO" id="GO:0019432">
    <property type="term" value="P:triglyceride biosynthetic process"/>
    <property type="evidence" value="ECO:0007669"/>
    <property type="project" value="UniProtKB-ARBA"/>
</dbReference>
<sequence>MAATVLGSVFGISPVSTERVCNADFRSTKSNLRGRTQAIKSVAPTNHGGVRRVHKNKEDDGEGAKVAKLVESPYSKVEAARPDLRKRLSDFLEDARDLVGDDDGPPRWFSPLECSSQAPGSPLLLFIPGIDGTGLGLIRHHKKLGEIFDVWCLHIPVRDRTPAKDLVKLIERTVKSENYRFPNRPIYLVGESIGACLALDVASRNPNIDLALILANPATDVNNFMSQPLSGMLNVLPDGVPTLLEEIFGFKQGSDPLTAMLDALTNEFYVHQMGGVGGGILRDIFAVSANLPTLSRMFPKDTLLWKLELLKSAVASANSHIHAVRAETLILLSGRDQWLLNVEDIDRLALTLPKCVVRKMKDSGQFLYFEDGVDLVTIIKCTCFYRRGKSHDHLSDYIMPTTFELKQQIDDHKLLIDATSPVMLSTLANGKVVRSLEGLPSEGPVLYVGYHMLLGFELAPMVSQLLKERNIHLRGLAHPMLFVNNQDALVDTQMFDKYKIMGGVPVSNFNIYKLLSLKSHVLLYPGGVREALHRKGEEYKLFWPEQPEFVRVASKFGAKIVPFGVVGEDDIFDIVLDGNDQKNIPILKDLMAEATKQAGNLREGDESELGNQDCYFPGLLPKIPGRFYYYFGKPIETAGREQELKDKEKAQEFYLQVKSEVEECIAYLKMKRESDPYRNLLPRVLYQASHGTVVLGSINGLSSVSSLSRETFRNAGFFCWKQSSSSKYRLTAIRLESSTATHGSIRRIRKNQDEKVAKVVESPYANVEEERPDSRKSLLDFLEEVRDFVVEEGPPRWFSPLESSVQAQGSPLLLFIPGIDGTGLGLIRQHKKLGELFDIWCLHIPARDRTSSKDLVKLIEQTVKSENHHFPNRPIYLVGESIGACLALDVAARNPNIDLVLILANPATHINNLMSQPLSGMLNVLPDGIPTLLEEIFVYYTGGPLTETLEAFSNEFSVHQIGGMMLRDLFAVSANLPTLSRIFSKDTLLWKLEMLKSAIASAKSNISTVRAESLILLSGRDQWMLNLEDIDRFSRKLPNCILRKFNDSGPFLLLEDDVDLVTIIKCTCFYRRGRSHDYISDYIMPTPYELRKQLEEHRLLIDATSPVMLSTLANGKVVRSLEGLPSEGPVLYVGYHMLLGFELAPMVSQLLKERNIHLRGLAHPMLFVNNQDALVDTQMFDKYKIMGGVPVSNFNIYKLLSLKSHVLLYPGGVREALHRKGEEYKLFWPEQPEFVRVASKFGAKIVPFGVVGEDDIFDIVLDGNDQKNIPILKDLMAEATKQAGNLREGDESELGNQDCYFPGLLPKIPGRFYYYFGKPIETAGREQELKDKEKAQEFYLQVKSEVEECIAYLKMKRESDPYRNLLPRVLYQASHVVLGSINGLSSVSSLSRETFRNAGFFCWKQSSSSKYRLTAIRLESSTATHGSIRRIRKNQDEKVAKVVESPYANVEEERPDSRKSLLDFLEEVRDFVVEEGPPRWFSPLESSVQAQGSPLLLFIPGIDGTGLGLIRQHKKLGELFDIWCLHIPARDRTSSKDLVKLIEQTVKSENHHFPNRPIYLVGESIGACLALDVAARNPNIDLVLILANPATHINNLMSQPLSGMLNVLPDGIPTLLEEIFGFKQGFFKCLQVYYTGGPLTETLEAFSNEFSVHQIGGMMLRDLFAVSANLPTLSRIFSKDTLLWKLEMLKSAIASAKSNISTVRAESLILLSGRDQWMLNLEDIDRFSRKLPNCILRKFNDSGPFLLLEDDVDLVTIIKCTCFYRRGRSHDYISDYIMPTPYELRKQLEEHRLLIYATSPVMLSTLENGKIVRSLEGLPSEGPVLYVGYHMILGFELPPMIAQLMKERNIQLRGLTHPIIFMNKTIVHDILDPQIFDKYKITGGAPVSHANIYKLLSSKSHVLLYPGGVREALHRKGEEYKLFWPEQPEFVRVASKFGAKIVPFGVVGEDDICKIVLDSNDQRNIPILKELMEMATKEAGNLRKGHESELGNQDFYLPGLVPKIPGRFYYYFGKPIETSGKEQELRDKEKAQELYLQVKSQVEQCIAYLKMKRESDPYRNLLPRMLYQASRGFSSEIPTFDL</sequence>
<evidence type="ECO:0000256" key="1">
    <source>
        <dbReference type="ARBA" id="ARBA00005420"/>
    </source>
</evidence>
<dbReference type="CDD" id="cd07987">
    <property type="entry name" value="LPLAT_MGAT-like"/>
    <property type="match status" value="3"/>
</dbReference>
<reference evidence="4" key="1">
    <citation type="submission" date="2018-11" db="EMBL/GenBank/DDBJ databases">
        <authorList>
            <consortium name="Genoscope - CEA"/>
            <person name="William W."/>
        </authorList>
    </citation>
    <scope>NUCLEOTIDE SEQUENCE</scope>
</reference>
<dbReference type="GO" id="GO:0004144">
    <property type="term" value="F:diacylglycerol O-acyltransferase activity"/>
    <property type="evidence" value="ECO:0007669"/>
    <property type="project" value="UniProtKB-ARBA"/>
</dbReference>
<dbReference type="SUPFAM" id="SSF53474">
    <property type="entry name" value="alpha/beta-Hydrolases"/>
    <property type="match status" value="3"/>
</dbReference>